<dbReference type="OrthoDB" id="9795626at2"/>
<feature type="coiled-coil region" evidence="4">
    <location>
        <begin position="699"/>
        <end position="740"/>
    </location>
</feature>
<evidence type="ECO:0000259" key="6">
    <source>
        <dbReference type="Pfam" id="PF13476"/>
    </source>
</evidence>
<feature type="coiled-coil region" evidence="4">
    <location>
        <begin position="175"/>
        <end position="322"/>
    </location>
</feature>
<feature type="compositionally biased region" description="Polar residues" evidence="5">
    <location>
        <begin position="1020"/>
        <end position="1031"/>
    </location>
</feature>
<feature type="coiled-coil region" evidence="4">
    <location>
        <begin position="542"/>
        <end position="675"/>
    </location>
</feature>
<comment type="similarity">
    <text evidence="1">Belongs to the SMC family. SbcC subfamily.</text>
</comment>
<feature type="domain" description="Rad50/SbcC-type AAA" evidence="6">
    <location>
        <begin position="5"/>
        <end position="237"/>
    </location>
</feature>
<sequence length="1048" mass="122231">MLITRIELENIKSYRHFSVDFRRGTTAISGENGAGKTTLVEAIGFALFDSLPYSQARFVREGEKWGRVLVHLLGGDERPYVVERRCGSGSRWLIHDEEANMRIEQGADVLDKLHELFGIDRERPLDSLFRDALGVPQGTFTSIFLEAASKRKQTFDALLQIEDYKAAAEYLLDSQKDYREQMQQRQSRIDQLEYETRELEQWREQLKQSRQEDAQQKVRNAELTTTLAQLEKREQELNAQYNQLQDLRRSSEARASQYDSARSILANYQQALAQAQAAEQIACETETGYQQYLQAEGALEQLRQQEQQRNRLLKEQARLGNKHASIEMKAKGLHTRLQEVEQARQRIETLQPDVQRQQELEERRDELLQNVKLYKSICEEGKNQRERLESTRKTGGVLEQRITAIEPLVDLAQRLPELDLARSRLQVQSVERKNKFQQLNEKRRALQERRDQHVPLLTKLQKAERNVQLIDENRAEAEEMPKLQELLNEINARLHRLDGNIEAYSDSLKQSAGGQCPLLREPCLNIKNRGMVSLESYFENLLVEERAQRQQVLTERKDVEARIEQIKKYADALGKYSLYVEKRDDLKRQMQQLESEMEQLEEACAELEAQLEMLKEHDSRVRENEEQYKESKLASEKVATLPGLRDQLQQNEQLITQYETDIQTMRERANQLRDSEPRLQQVNEQLITLNDPRAQLREQRNIVAQAAQFQKEVAEAEQELAELNTQLAALHEQLAVYHELDESIKGQEELRQRSQGAHQNYLKHIEQARALPERERVFRQQEQETEQAHQRMREAEQAYIQARATFNEQELDEVRRQRRDLHGEISSLAEKMQQIQRAINEAEQRIQNAEQQLRELEGTRQEYRELEDLHTMMEYFRKVIKEAAPYVLKAMLNDISAEANRIFGEIMGDRSAQLSWQNDYEVVLRRQGVSRTFAQLSGGEQMSAALAVRLALLKKLSTLNLAFFDEPTQNMDELRRMNLAEQIRRVRGFEQLIVISHDDTFEQGLDSLIRLRKASGETQLQQEGLSESSFSDEALYPNGSNEPSMEHV</sequence>
<dbReference type="RefSeq" id="WP_007912810.1">
    <property type="nucleotide sequence ID" value="NZ_ADVG01000002.1"/>
</dbReference>
<feature type="compositionally biased region" description="Polar residues" evidence="5">
    <location>
        <begin position="1038"/>
        <end position="1048"/>
    </location>
</feature>
<accession>D6TPW4</accession>
<evidence type="ECO:0000256" key="3">
    <source>
        <dbReference type="ARBA" id="ARBA00013368"/>
    </source>
</evidence>
<feature type="coiled-coil region" evidence="4">
    <location>
        <begin position="429"/>
        <end position="507"/>
    </location>
</feature>
<dbReference type="EMBL" id="ADVG01000002">
    <property type="protein sequence ID" value="EFH87549.1"/>
    <property type="molecule type" value="Genomic_DNA"/>
</dbReference>
<gene>
    <name evidence="7" type="ORF">Krac_8883</name>
</gene>
<proteinExistence type="inferred from homology"/>
<reference evidence="7 8" key="1">
    <citation type="journal article" date="2011" name="Stand. Genomic Sci.">
        <title>Non-contiguous finished genome sequence and contextual data of the filamentous soil bacterium Ktedonobacter racemifer type strain (SOSP1-21).</title>
        <authorList>
            <person name="Chang Y.J."/>
            <person name="Land M."/>
            <person name="Hauser L."/>
            <person name="Chertkov O."/>
            <person name="Del Rio T.G."/>
            <person name="Nolan M."/>
            <person name="Copeland A."/>
            <person name="Tice H."/>
            <person name="Cheng J.F."/>
            <person name="Lucas S."/>
            <person name="Han C."/>
            <person name="Goodwin L."/>
            <person name="Pitluck S."/>
            <person name="Ivanova N."/>
            <person name="Ovchinikova G."/>
            <person name="Pati A."/>
            <person name="Chen A."/>
            <person name="Palaniappan K."/>
            <person name="Mavromatis K."/>
            <person name="Liolios K."/>
            <person name="Brettin T."/>
            <person name="Fiebig A."/>
            <person name="Rohde M."/>
            <person name="Abt B."/>
            <person name="Goker M."/>
            <person name="Detter J.C."/>
            <person name="Woyke T."/>
            <person name="Bristow J."/>
            <person name="Eisen J.A."/>
            <person name="Markowitz V."/>
            <person name="Hugenholtz P."/>
            <person name="Kyrpides N.C."/>
            <person name="Klenk H.P."/>
            <person name="Lapidus A."/>
        </authorList>
    </citation>
    <scope>NUCLEOTIDE SEQUENCE [LARGE SCALE GENOMIC DNA]</scope>
    <source>
        <strain evidence="8">DSM 44963</strain>
    </source>
</reference>
<dbReference type="AlphaFoldDB" id="D6TPW4"/>
<dbReference type="Gene3D" id="3.40.50.300">
    <property type="entry name" value="P-loop containing nucleotide triphosphate hydrolases"/>
    <property type="match status" value="2"/>
</dbReference>
<keyword evidence="4" id="KW-0175">Coiled coil</keyword>
<evidence type="ECO:0000256" key="5">
    <source>
        <dbReference type="SAM" id="MobiDB-lite"/>
    </source>
</evidence>
<feature type="coiled-coil region" evidence="4">
    <location>
        <begin position="778"/>
        <end position="869"/>
    </location>
</feature>
<dbReference type="PANTHER" id="PTHR32114">
    <property type="entry name" value="ABC TRANSPORTER ABCH.3"/>
    <property type="match status" value="1"/>
</dbReference>
<name>D6TPW4_KTERA</name>
<dbReference type="InterPro" id="IPR027417">
    <property type="entry name" value="P-loop_NTPase"/>
</dbReference>
<dbReference type="InterPro" id="IPR038729">
    <property type="entry name" value="Rad50/SbcC_AAA"/>
</dbReference>
<evidence type="ECO:0000256" key="1">
    <source>
        <dbReference type="ARBA" id="ARBA00006930"/>
    </source>
</evidence>
<dbReference type="eggNOG" id="COG0419">
    <property type="taxonomic scope" value="Bacteria"/>
</dbReference>
<evidence type="ECO:0000256" key="2">
    <source>
        <dbReference type="ARBA" id="ARBA00011322"/>
    </source>
</evidence>
<dbReference type="Proteomes" id="UP000004508">
    <property type="component" value="Unassembled WGS sequence"/>
</dbReference>
<dbReference type="PANTHER" id="PTHR32114:SF2">
    <property type="entry name" value="ABC TRANSPORTER ABCH.3"/>
    <property type="match status" value="1"/>
</dbReference>
<dbReference type="SUPFAM" id="SSF52540">
    <property type="entry name" value="P-loop containing nucleoside triphosphate hydrolases"/>
    <property type="match status" value="2"/>
</dbReference>
<comment type="subunit">
    <text evidence="2">Heterodimer of SbcC and SbcD.</text>
</comment>
<evidence type="ECO:0000313" key="8">
    <source>
        <dbReference type="Proteomes" id="UP000004508"/>
    </source>
</evidence>
<evidence type="ECO:0000313" key="7">
    <source>
        <dbReference type="EMBL" id="EFH87549.1"/>
    </source>
</evidence>
<dbReference type="STRING" id="485913.Krac_8883"/>
<dbReference type="InParanoid" id="D6TPW4"/>
<evidence type="ECO:0000256" key="4">
    <source>
        <dbReference type="SAM" id="Coils"/>
    </source>
</evidence>
<dbReference type="GO" id="GO:0016887">
    <property type="term" value="F:ATP hydrolysis activity"/>
    <property type="evidence" value="ECO:0007669"/>
    <property type="project" value="InterPro"/>
</dbReference>
<keyword evidence="8" id="KW-1185">Reference proteome</keyword>
<organism evidence="7 8">
    <name type="scientific">Ktedonobacter racemifer DSM 44963</name>
    <dbReference type="NCBI Taxonomy" id="485913"/>
    <lineage>
        <taxon>Bacteria</taxon>
        <taxon>Bacillati</taxon>
        <taxon>Chloroflexota</taxon>
        <taxon>Ktedonobacteria</taxon>
        <taxon>Ktedonobacterales</taxon>
        <taxon>Ktedonobacteraceae</taxon>
        <taxon>Ktedonobacter</taxon>
    </lineage>
</organism>
<comment type="caution">
    <text evidence="7">The sequence shown here is derived from an EMBL/GenBank/DDBJ whole genome shotgun (WGS) entry which is preliminary data.</text>
</comment>
<feature type="region of interest" description="Disordered" evidence="5">
    <location>
        <begin position="1020"/>
        <end position="1048"/>
    </location>
</feature>
<dbReference type="Pfam" id="PF13476">
    <property type="entry name" value="AAA_23"/>
    <property type="match status" value="1"/>
</dbReference>
<dbReference type="GO" id="GO:0006302">
    <property type="term" value="P:double-strand break repair"/>
    <property type="evidence" value="ECO:0007669"/>
    <property type="project" value="InterPro"/>
</dbReference>
<protein>
    <recommendedName>
        <fullName evidence="3">Nuclease SbcCD subunit C</fullName>
    </recommendedName>
</protein>